<gene>
    <name evidence="2" type="ORF">CJN711_LOCUS32128</name>
</gene>
<evidence type="ECO:0000259" key="1">
    <source>
        <dbReference type="Pfam" id="PF13676"/>
    </source>
</evidence>
<dbReference type="Proteomes" id="UP000663855">
    <property type="component" value="Unassembled WGS sequence"/>
</dbReference>
<dbReference type="InterPro" id="IPR035897">
    <property type="entry name" value="Toll_tir_struct_dom_sf"/>
</dbReference>
<dbReference type="PANTHER" id="PTHR46270:SF2">
    <property type="entry name" value="TIR DOMAIN-CONTAINING PROTEIN"/>
    <property type="match status" value="1"/>
</dbReference>
<name>A0A815YQW5_9BILA</name>
<dbReference type="Gene3D" id="3.40.50.10140">
    <property type="entry name" value="Toll/interleukin-1 receptor homology (TIR) domain"/>
    <property type="match status" value="1"/>
</dbReference>
<evidence type="ECO:0000313" key="3">
    <source>
        <dbReference type="Proteomes" id="UP000663855"/>
    </source>
</evidence>
<organism evidence="2 3">
    <name type="scientific">Rotaria magnacalcarata</name>
    <dbReference type="NCBI Taxonomy" id="392030"/>
    <lineage>
        <taxon>Eukaryota</taxon>
        <taxon>Metazoa</taxon>
        <taxon>Spiralia</taxon>
        <taxon>Gnathifera</taxon>
        <taxon>Rotifera</taxon>
        <taxon>Eurotatoria</taxon>
        <taxon>Bdelloidea</taxon>
        <taxon>Philodinida</taxon>
        <taxon>Philodinidae</taxon>
        <taxon>Rotaria</taxon>
    </lineage>
</organism>
<feature type="domain" description="TIR" evidence="1">
    <location>
        <begin position="531"/>
        <end position="641"/>
    </location>
</feature>
<proteinExistence type="predicted"/>
<dbReference type="InterPro" id="IPR000157">
    <property type="entry name" value="TIR_dom"/>
</dbReference>
<dbReference type="SUPFAM" id="SSF52200">
    <property type="entry name" value="Toll/Interleukin receptor TIR domain"/>
    <property type="match status" value="1"/>
</dbReference>
<evidence type="ECO:0000313" key="2">
    <source>
        <dbReference type="EMBL" id="CAF1573058.1"/>
    </source>
</evidence>
<sequence length="798" mass="92086">MARVDIEEQVLNICELVNKNEYEAAAIALQSAHTENILHSSDLTTSLIVIEQTACQLLKNCFNNIDTIKQECLKYIEEVGVFNRYIATINTANDARIRIQSQLLLDADILKNLVVIVDMLACNNNFHGQNFVLSICTWLEAIAHFIHRHDDLFREIIQPLRQSILACVLSDWYQIYIRQSPAKNSPHRAFFIRTCSFVTGDFQCNLLSFENALKTAQSYQIVVPIGKQIIERHLDDFRQYLLRQSNDIENDHECFTGICLLMTNCYNYEAFVKDDDYFKILLRLLKSDFVRNGLLPTWTNDSTILADTLMVQLKNASNDSTIRLFLQQNQAANVVYHYFHAAYDRLRLQACMLLGVLLDDATIRQLEIPGDELTCLYFDAIRQAHKLSNKCYKRVPIHMLLRAFAALAHNETIQSSVDTGADYFGFLLTLSDDYNIVYDILWTLSFNNSLHEKFNSHEPFLAQIRKFVDDPKSVLDKDVVRSAEGILWNLLDHNRIIALPHTPVNADERNVPSSSDRKQKISPIVNYPFDIMISYCHAEKSISKSIFEYLNSKSYRVWYDAKNMHGDSLQAMANAIQDSQCIIICMSENYELSNACRHEAQYAYALQRRILPIVAQSKYKARNWLGFIIGTLIYIDFTKYELHNAFSMLEAEMEHTDKTNEVTEKKIPVNQSEKKQAPKISLSTEYEHKCVKEWTHDDVISWCHAYDLLVISKLLEHYDGTHLLRLHNMSKVNGDNIVFQSLRDDCQKIGTNGKISLSFTEFVRFQSELETRLNERDTVKPKTITVAEQKTTRSCSLL</sequence>
<accession>A0A815YQW5</accession>
<protein>
    <recommendedName>
        <fullName evidence="1">TIR domain-containing protein</fullName>
    </recommendedName>
</protein>
<dbReference type="AlphaFoldDB" id="A0A815YQW5"/>
<reference evidence="2" key="1">
    <citation type="submission" date="2021-02" db="EMBL/GenBank/DDBJ databases">
        <authorList>
            <person name="Nowell W R."/>
        </authorList>
    </citation>
    <scope>NUCLEOTIDE SEQUENCE</scope>
</reference>
<dbReference type="GO" id="GO:0007165">
    <property type="term" value="P:signal transduction"/>
    <property type="evidence" value="ECO:0007669"/>
    <property type="project" value="InterPro"/>
</dbReference>
<comment type="caution">
    <text evidence="2">The sequence shown here is derived from an EMBL/GenBank/DDBJ whole genome shotgun (WGS) entry which is preliminary data.</text>
</comment>
<dbReference type="EMBL" id="CAJNOV010015462">
    <property type="protein sequence ID" value="CAF1573058.1"/>
    <property type="molecule type" value="Genomic_DNA"/>
</dbReference>
<dbReference type="Pfam" id="PF13676">
    <property type="entry name" value="TIR_2"/>
    <property type="match status" value="1"/>
</dbReference>
<dbReference type="PANTHER" id="PTHR46270">
    <property type="entry name" value="ARMADILLO-TYPE FOLD-RELATED"/>
    <property type="match status" value="1"/>
</dbReference>